<name>H2Z6M0_CIOSA</name>
<dbReference type="HOGENOM" id="CLU_1100575_0_0_1"/>
<evidence type="ECO:0000313" key="3">
    <source>
        <dbReference type="Ensembl" id="ENSCSAVP00000013232.1"/>
    </source>
</evidence>
<organism evidence="3 4">
    <name type="scientific">Ciona savignyi</name>
    <name type="common">Pacific transparent sea squirt</name>
    <dbReference type="NCBI Taxonomy" id="51511"/>
    <lineage>
        <taxon>Eukaryota</taxon>
        <taxon>Metazoa</taxon>
        <taxon>Chordata</taxon>
        <taxon>Tunicata</taxon>
        <taxon>Ascidiacea</taxon>
        <taxon>Phlebobranchia</taxon>
        <taxon>Cionidae</taxon>
        <taxon>Ciona</taxon>
    </lineage>
</organism>
<dbReference type="STRING" id="51511.ENSCSAVP00000013232"/>
<evidence type="ECO:0008006" key="5">
    <source>
        <dbReference type="Google" id="ProtNLM"/>
    </source>
</evidence>
<sequence>MASPALNFAFVCAIVVMRTSTANSKHHEQLQTISEGSDCKCRCVMRMEDGGPCPYNPNTRRTLYYVDTVSGGSDCRCSCLSPAPPKDCEPENPSGAGTSQGNTEGREPVISIPISDDGQGNRVSVTISGTSDASRALDRAAQAGNLEEILSRAVTGMNVIKMHSSVTKMVLAMLDLEQILSTNFTEETQILRRNMGKVAKRLEKSEEYGEVRQLVEEEIQRMDGSPNEQNNETLSNQTETTMASVETVDSTNY</sequence>
<reference evidence="3" key="3">
    <citation type="submission" date="2025-09" db="UniProtKB">
        <authorList>
            <consortium name="Ensembl"/>
        </authorList>
    </citation>
    <scope>IDENTIFICATION</scope>
</reference>
<feature type="region of interest" description="Disordered" evidence="1">
    <location>
        <begin position="220"/>
        <end position="253"/>
    </location>
</feature>
<feature type="chain" id="PRO_5003578283" description="Noelin domain-containing protein" evidence="2">
    <location>
        <begin position="25"/>
        <end position="253"/>
    </location>
</feature>
<protein>
    <recommendedName>
        <fullName evidence="5">Noelin domain-containing protein</fullName>
    </recommendedName>
</protein>
<dbReference type="Ensembl" id="ENSCSAVT00000013382.1">
    <property type="protein sequence ID" value="ENSCSAVP00000013232.1"/>
    <property type="gene ID" value="ENSCSAVG00000007770.1"/>
</dbReference>
<reference evidence="3" key="2">
    <citation type="submission" date="2025-08" db="UniProtKB">
        <authorList>
            <consortium name="Ensembl"/>
        </authorList>
    </citation>
    <scope>IDENTIFICATION</scope>
</reference>
<feature type="signal peptide" evidence="2">
    <location>
        <begin position="1"/>
        <end position="24"/>
    </location>
</feature>
<dbReference type="InParanoid" id="H2Z6M0"/>
<evidence type="ECO:0000256" key="1">
    <source>
        <dbReference type="SAM" id="MobiDB-lite"/>
    </source>
</evidence>
<dbReference type="AlphaFoldDB" id="H2Z6M0"/>
<keyword evidence="2" id="KW-0732">Signal</keyword>
<proteinExistence type="predicted"/>
<feature type="region of interest" description="Disordered" evidence="1">
    <location>
        <begin position="85"/>
        <end position="107"/>
    </location>
</feature>
<dbReference type="eggNOG" id="KOG3545">
    <property type="taxonomic scope" value="Eukaryota"/>
</dbReference>
<reference evidence="4" key="1">
    <citation type="submission" date="2003-08" db="EMBL/GenBank/DDBJ databases">
        <authorList>
            <person name="Birren B."/>
            <person name="Nusbaum C."/>
            <person name="Abebe A."/>
            <person name="Abouelleil A."/>
            <person name="Adekoya E."/>
            <person name="Ait-zahra M."/>
            <person name="Allen N."/>
            <person name="Allen T."/>
            <person name="An P."/>
            <person name="Anderson M."/>
            <person name="Anderson S."/>
            <person name="Arachchi H."/>
            <person name="Armbruster J."/>
            <person name="Bachantsang P."/>
            <person name="Baldwin J."/>
            <person name="Barry A."/>
            <person name="Bayul T."/>
            <person name="Blitshsteyn B."/>
            <person name="Bloom T."/>
            <person name="Blye J."/>
            <person name="Boguslavskiy L."/>
            <person name="Borowsky M."/>
            <person name="Boukhgalter B."/>
            <person name="Brunache A."/>
            <person name="Butler J."/>
            <person name="Calixte N."/>
            <person name="Calvo S."/>
            <person name="Camarata J."/>
            <person name="Campo K."/>
            <person name="Chang J."/>
            <person name="Cheshatsang Y."/>
            <person name="Citroen M."/>
            <person name="Collymore A."/>
            <person name="Considine T."/>
            <person name="Cook A."/>
            <person name="Cooke P."/>
            <person name="Corum B."/>
            <person name="Cuomo C."/>
            <person name="David R."/>
            <person name="Dawoe T."/>
            <person name="Degray S."/>
            <person name="Dodge S."/>
            <person name="Dooley K."/>
            <person name="Dorje P."/>
            <person name="Dorjee K."/>
            <person name="Dorris L."/>
            <person name="Duffey N."/>
            <person name="Dupes A."/>
            <person name="Elkins T."/>
            <person name="Engels R."/>
            <person name="Erickson J."/>
            <person name="Farina A."/>
            <person name="Faro S."/>
            <person name="Ferreira P."/>
            <person name="Fischer H."/>
            <person name="Fitzgerald M."/>
            <person name="Foley K."/>
            <person name="Gage D."/>
            <person name="Galagan J."/>
            <person name="Gearin G."/>
            <person name="Gnerre S."/>
            <person name="Gnirke A."/>
            <person name="Goyette A."/>
            <person name="Graham J."/>
            <person name="Grandbois E."/>
            <person name="Gyaltsen K."/>
            <person name="Hafez N."/>
            <person name="Hagopian D."/>
            <person name="Hagos B."/>
            <person name="Hall J."/>
            <person name="Hatcher B."/>
            <person name="Heller A."/>
            <person name="Higgins H."/>
            <person name="Honan T."/>
            <person name="Horn A."/>
            <person name="Houde N."/>
            <person name="Hughes L."/>
            <person name="Hulme W."/>
            <person name="Husby E."/>
            <person name="Iliev I."/>
            <person name="Jaffe D."/>
            <person name="Jones C."/>
            <person name="Kamal M."/>
            <person name="Kamat A."/>
            <person name="Kamvysselis M."/>
            <person name="Karlsson E."/>
            <person name="Kells C."/>
            <person name="Kieu A."/>
            <person name="Kisner P."/>
            <person name="Kodira C."/>
            <person name="Kulbokas E."/>
            <person name="Labutti K."/>
            <person name="Lama D."/>
            <person name="Landers T."/>
            <person name="Leger J."/>
            <person name="Levine S."/>
            <person name="Lewis D."/>
            <person name="Lewis T."/>
            <person name="Lindblad-toh K."/>
            <person name="Liu X."/>
            <person name="Lokyitsang T."/>
            <person name="Lokyitsang Y."/>
            <person name="Lucien O."/>
            <person name="Lui A."/>
            <person name="Ma L.J."/>
            <person name="Mabbitt R."/>
            <person name="Macdonald J."/>
            <person name="Maclean C."/>
            <person name="Major J."/>
            <person name="Manning J."/>
            <person name="Marabella R."/>
            <person name="Maru K."/>
            <person name="Matthews C."/>
            <person name="Mauceli E."/>
            <person name="Mccarthy M."/>
            <person name="Mcdonough S."/>
            <person name="Mcghee T."/>
            <person name="Meldrim J."/>
            <person name="Meneus L."/>
            <person name="Mesirov J."/>
            <person name="Mihalev A."/>
            <person name="Mihova T."/>
            <person name="Mikkelsen T."/>
            <person name="Mlenga V."/>
            <person name="Moru K."/>
            <person name="Mozes J."/>
            <person name="Mulrain L."/>
            <person name="Munson G."/>
            <person name="Naylor J."/>
            <person name="Newes C."/>
            <person name="Nguyen C."/>
            <person name="Nguyen N."/>
            <person name="Nguyen T."/>
            <person name="Nicol R."/>
            <person name="Nielsen C."/>
            <person name="Nizzari M."/>
            <person name="Norbu C."/>
            <person name="Norbu N."/>
            <person name="O'donnell P."/>
            <person name="Okoawo O."/>
            <person name="O'leary S."/>
            <person name="Omotosho B."/>
            <person name="O'neill K."/>
            <person name="Osman S."/>
            <person name="Parker S."/>
            <person name="Perrin D."/>
            <person name="Phunkhang P."/>
            <person name="Piqani B."/>
            <person name="Purcell S."/>
            <person name="Rachupka T."/>
            <person name="Ramasamy U."/>
            <person name="Rameau R."/>
            <person name="Ray V."/>
            <person name="Raymond C."/>
            <person name="Retta R."/>
            <person name="Richardson S."/>
            <person name="Rise C."/>
            <person name="Rodriguez J."/>
            <person name="Rogers J."/>
            <person name="Rogov P."/>
            <person name="Rutman M."/>
            <person name="Schupbach R."/>
            <person name="Seaman C."/>
            <person name="Settipalli S."/>
            <person name="Sharpe T."/>
            <person name="Sheridan J."/>
            <person name="Sherpa N."/>
            <person name="Shi J."/>
            <person name="Smirnov S."/>
            <person name="Smith C."/>
            <person name="Sougnez C."/>
            <person name="Spencer B."/>
            <person name="Stalker J."/>
            <person name="Stange-thomann N."/>
            <person name="Stavropoulos S."/>
            <person name="Stetson K."/>
            <person name="Stone C."/>
            <person name="Stone S."/>
            <person name="Stubbs M."/>
            <person name="Talamas J."/>
            <person name="Tchuinga P."/>
            <person name="Tenzing P."/>
            <person name="Tesfaye S."/>
            <person name="Theodore J."/>
            <person name="Thoulutsang Y."/>
            <person name="Topham K."/>
            <person name="Towey S."/>
            <person name="Tsamla T."/>
            <person name="Tsomo N."/>
            <person name="Vallee D."/>
            <person name="Vassiliev H."/>
            <person name="Venkataraman V."/>
            <person name="Vinson J."/>
            <person name="Vo A."/>
            <person name="Wade C."/>
            <person name="Wang S."/>
            <person name="Wangchuk T."/>
            <person name="Wangdi T."/>
            <person name="Whittaker C."/>
            <person name="Wilkinson J."/>
            <person name="Wu Y."/>
            <person name="Wyman D."/>
            <person name="Yadav S."/>
            <person name="Yang S."/>
            <person name="Yang X."/>
            <person name="Yeager S."/>
            <person name="Yee E."/>
            <person name="Young G."/>
            <person name="Zainoun J."/>
            <person name="Zembeck L."/>
            <person name="Zimmer A."/>
            <person name="Zody M."/>
            <person name="Lander E."/>
        </authorList>
    </citation>
    <scope>NUCLEOTIDE SEQUENCE [LARGE SCALE GENOMIC DNA]</scope>
</reference>
<feature type="compositionally biased region" description="Polar residues" evidence="1">
    <location>
        <begin position="226"/>
        <end position="253"/>
    </location>
</feature>
<dbReference type="Proteomes" id="UP000007875">
    <property type="component" value="Unassembled WGS sequence"/>
</dbReference>
<keyword evidence="4" id="KW-1185">Reference proteome</keyword>
<evidence type="ECO:0000256" key="2">
    <source>
        <dbReference type="SAM" id="SignalP"/>
    </source>
</evidence>
<dbReference type="GeneTree" id="ENSGT00940000167262"/>
<accession>H2Z6M0</accession>
<evidence type="ECO:0000313" key="4">
    <source>
        <dbReference type="Proteomes" id="UP000007875"/>
    </source>
</evidence>